<feature type="region of interest" description="Disordered" evidence="15">
    <location>
        <begin position="543"/>
        <end position="589"/>
    </location>
</feature>
<dbReference type="InterPro" id="IPR002999">
    <property type="entry name" value="Tudor"/>
</dbReference>
<evidence type="ECO:0000313" key="18">
    <source>
        <dbReference type="Proteomes" id="UP000694385"/>
    </source>
</evidence>
<dbReference type="Ensembl" id="ENSJJAT00000027395.1">
    <property type="protein sequence ID" value="ENSJJAP00000020845.1"/>
    <property type="gene ID" value="ENSJJAG00000021368.1"/>
</dbReference>
<feature type="compositionally biased region" description="Basic and acidic residues" evidence="15">
    <location>
        <begin position="908"/>
        <end position="923"/>
    </location>
</feature>
<dbReference type="PANTHER" id="PTHR13964">
    <property type="entry name" value="RBP-RELATED"/>
    <property type="match status" value="1"/>
</dbReference>
<feature type="compositionally biased region" description="Acidic residues" evidence="15">
    <location>
        <begin position="277"/>
        <end position="305"/>
    </location>
</feature>
<dbReference type="SUPFAM" id="SSF63748">
    <property type="entry name" value="Tudor/PWWP/MBT"/>
    <property type="match status" value="1"/>
</dbReference>
<evidence type="ECO:0000256" key="5">
    <source>
        <dbReference type="ARBA" id="ARBA00023015"/>
    </source>
</evidence>
<feature type="compositionally biased region" description="Polar residues" evidence="15">
    <location>
        <begin position="1074"/>
        <end position="1087"/>
    </location>
</feature>
<evidence type="ECO:0000256" key="15">
    <source>
        <dbReference type="SAM" id="MobiDB-lite"/>
    </source>
</evidence>
<evidence type="ECO:0000259" key="16">
    <source>
        <dbReference type="PROSITE" id="PS51011"/>
    </source>
</evidence>
<dbReference type="CDD" id="cd16883">
    <property type="entry name" value="ARID_ARID4B"/>
    <property type="match status" value="1"/>
</dbReference>
<dbReference type="InterPro" id="IPR047476">
    <property type="entry name" value="Tudor_ARID4B_rpt1"/>
</dbReference>
<feature type="region of interest" description="Disordered" evidence="15">
    <location>
        <begin position="123"/>
        <end position="167"/>
    </location>
</feature>
<feature type="domain" description="ARID" evidence="16">
    <location>
        <begin position="306"/>
        <end position="398"/>
    </location>
</feature>
<evidence type="ECO:0000256" key="7">
    <source>
        <dbReference type="ARBA" id="ARBA00023125"/>
    </source>
</evidence>
<feature type="compositionally biased region" description="Basic and acidic residues" evidence="15">
    <location>
        <begin position="689"/>
        <end position="698"/>
    </location>
</feature>
<feature type="compositionally biased region" description="Basic and acidic residues" evidence="15">
    <location>
        <begin position="719"/>
        <end position="728"/>
    </location>
</feature>
<keyword evidence="18" id="KW-1185">Reference proteome</keyword>
<name>A0A8C5L7C8_JACJA</name>
<dbReference type="InterPro" id="IPR028853">
    <property type="entry name" value="ARID4B_ARID/BRIGHT"/>
</dbReference>
<protein>
    <recommendedName>
        <fullName evidence="12">AT-rich interactive domain-containing protein 4B</fullName>
    </recommendedName>
    <alternativeName>
        <fullName evidence="13">180 kDa Sin3-associated polypeptide</fullName>
    </alternativeName>
    <alternativeName>
        <fullName evidence="14">Histone deacetylase complex subunit SAP180</fullName>
    </alternativeName>
</protein>
<dbReference type="InterPro" id="IPR047474">
    <property type="entry name" value="Tudor_ARID4B_rpt2"/>
</dbReference>
<dbReference type="SUPFAM" id="SSF54160">
    <property type="entry name" value="Chromo domain-like"/>
    <property type="match status" value="1"/>
</dbReference>
<feature type="compositionally biased region" description="Basic and acidic residues" evidence="15">
    <location>
        <begin position="556"/>
        <end position="567"/>
    </location>
</feature>
<feature type="region of interest" description="Disordered" evidence="15">
    <location>
        <begin position="431"/>
        <end position="470"/>
    </location>
</feature>
<feature type="compositionally biased region" description="Polar residues" evidence="15">
    <location>
        <begin position="1094"/>
        <end position="1103"/>
    </location>
</feature>
<dbReference type="GO" id="GO:0006357">
    <property type="term" value="P:regulation of transcription by RNA polymerase II"/>
    <property type="evidence" value="ECO:0007669"/>
    <property type="project" value="TreeGrafter"/>
</dbReference>
<gene>
    <name evidence="17" type="primary">Arid4b</name>
</gene>
<dbReference type="GeneTree" id="ENSGT00940000158149"/>
<dbReference type="GO" id="GO:0000976">
    <property type="term" value="F:transcription cis-regulatory region binding"/>
    <property type="evidence" value="ECO:0007669"/>
    <property type="project" value="TreeGrafter"/>
</dbReference>
<evidence type="ECO:0000256" key="12">
    <source>
        <dbReference type="ARBA" id="ARBA00071292"/>
    </source>
</evidence>
<feature type="compositionally biased region" description="Acidic residues" evidence="15">
    <location>
        <begin position="699"/>
        <end position="711"/>
    </location>
</feature>
<evidence type="ECO:0000256" key="10">
    <source>
        <dbReference type="ARBA" id="ARBA00053656"/>
    </source>
</evidence>
<feature type="compositionally biased region" description="Basic and acidic residues" evidence="15">
    <location>
        <begin position="968"/>
        <end position="977"/>
    </location>
</feature>
<feature type="region of interest" description="Disordered" evidence="15">
    <location>
        <begin position="679"/>
        <end position="807"/>
    </location>
</feature>
<feature type="compositionally biased region" description="Basic and acidic residues" evidence="15">
    <location>
        <begin position="821"/>
        <end position="840"/>
    </location>
</feature>
<organism evidence="17 18">
    <name type="scientific">Jaculus jaculus</name>
    <name type="common">Lesser Egyptian jerboa</name>
    <dbReference type="NCBI Taxonomy" id="51337"/>
    <lineage>
        <taxon>Eukaryota</taxon>
        <taxon>Metazoa</taxon>
        <taxon>Chordata</taxon>
        <taxon>Craniata</taxon>
        <taxon>Vertebrata</taxon>
        <taxon>Euteleostomi</taxon>
        <taxon>Mammalia</taxon>
        <taxon>Eutheria</taxon>
        <taxon>Euarchontoglires</taxon>
        <taxon>Glires</taxon>
        <taxon>Rodentia</taxon>
        <taxon>Myomorpha</taxon>
        <taxon>Dipodoidea</taxon>
        <taxon>Dipodidae</taxon>
        <taxon>Dipodinae</taxon>
        <taxon>Jaculus</taxon>
    </lineage>
</organism>
<dbReference type="GO" id="GO:0097368">
    <property type="term" value="P:establishment of Sertoli cell barrier"/>
    <property type="evidence" value="ECO:0007669"/>
    <property type="project" value="UniProtKB-ARBA"/>
</dbReference>
<dbReference type="InterPro" id="IPR001606">
    <property type="entry name" value="ARID_dom"/>
</dbReference>
<keyword evidence="7" id="KW-0238">DNA-binding</keyword>
<evidence type="ECO:0000256" key="13">
    <source>
        <dbReference type="ARBA" id="ARBA00078156"/>
    </source>
</evidence>
<feature type="compositionally biased region" description="Low complexity" evidence="15">
    <location>
        <begin position="999"/>
        <end position="1013"/>
    </location>
</feature>
<evidence type="ECO:0000256" key="4">
    <source>
        <dbReference type="ARBA" id="ARBA00022853"/>
    </source>
</evidence>
<dbReference type="SMART" id="SM00501">
    <property type="entry name" value="BRIGHT"/>
    <property type="match status" value="1"/>
</dbReference>
<dbReference type="Pfam" id="PF08169">
    <property type="entry name" value="RBB1NT"/>
    <property type="match status" value="1"/>
</dbReference>
<feature type="compositionally biased region" description="Basic and acidic residues" evidence="15">
    <location>
        <begin position="431"/>
        <end position="464"/>
    </location>
</feature>
<evidence type="ECO:0000256" key="2">
    <source>
        <dbReference type="ARBA" id="ARBA00022553"/>
    </source>
</evidence>
<reference evidence="17" key="2">
    <citation type="submission" date="2025-09" db="UniProtKB">
        <authorList>
            <consortium name="Ensembl"/>
        </authorList>
    </citation>
    <scope>IDENTIFICATION</scope>
</reference>
<dbReference type="InterPro" id="IPR051232">
    <property type="entry name" value="ARID/SWI1_ChromRemod"/>
</dbReference>
<evidence type="ECO:0000256" key="8">
    <source>
        <dbReference type="ARBA" id="ARBA00023163"/>
    </source>
</evidence>
<keyword evidence="1" id="KW-1017">Isopeptide bond</keyword>
<dbReference type="FunFam" id="2.30.30.140:FF:000044">
    <property type="entry name" value="AT-rich interactive domain-containing protein 4B isoform X1"/>
    <property type="match status" value="1"/>
</dbReference>
<dbReference type="GO" id="GO:0071514">
    <property type="term" value="P:genomic imprinting"/>
    <property type="evidence" value="ECO:0007669"/>
    <property type="project" value="UniProtKB-ARBA"/>
</dbReference>
<accession>A0A8C5L7C8</accession>
<dbReference type="SMART" id="SM01014">
    <property type="entry name" value="ARID"/>
    <property type="match status" value="1"/>
</dbReference>
<dbReference type="PROSITE" id="PS51011">
    <property type="entry name" value="ARID"/>
    <property type="match status" value="1"/>
</dbReference>
<feature type="compositionally biased region" description="Basic and acidic residues" evidence="15">
    <location>
        <begin position="752"/>
        <end position="764"/>
    </location>
</feature>
<keyword evidence="2" id="KW-0597">Phosphoprotein</keyword>
<comment type="function">
    <text evidence="10">Acts as a transcriptional repressor. May function in the assembly and/or enzymatic activity of the Sin3A corepressor complex or in mediating interactions between the complex and other regulatory complexes. Plays a role in the regulation of epigenetic modifications at the PWS/AS imprinting center near the SNRPN promoter, where it might function as part of a complex with RB1 and ARID4A. Involved in spermatogenesis, together with ARID4A, where it functions as a transcriptional coactivator for AR (androgen receptor) and enhances expression of genes required for sperm maturation. Regulates expression of the tight junction protein CLDN3 in the testis, which is important for integrity of the blood-testis barrier. Plays a role in myeloid homeostasis where it regulates the histone methylation state of bone marrow cells and expression of various genes involved in hematopoiesis. May function as a leukemia suppressor.</text>
</comment>
<keyword evidence="9" id="KW-0539">Nucleus</keyword>
<dbReference type="Proteomes" id="UP000694385">
    <property type="component" value="Unassembled WGS sequence"/>
</dbReference>
<dbReference type="FunFam" id="1.10.150.60:FF:000003">
    <property type="entry name" value="AT-rich interactive domain-containing protein 4B"/>
    <property type="match status" value="1"/>
</dbReference>
<evidence type="ECO:0000313" key="17">
    <source>
        <dbReference type="Ensembl" id="ENSJJAP00000020845.1"/>
    </source>
</evidence>
<feature type="compositionally biased region" description="Basic residues" evidence="15">
    <location>
        <begin position="1042"/>
        <end position="1060"/>
    </location>
</feature>
<dbReference type="GO" id="GO:0005634">
    <property type="term" value="C:nucleus"/>
    <property type="evidence" value="ECO:0007669"/>
    <property type="project" value="TreeGrafter"/>
</dbReference>
<dbReference type="GO" id="GO:0007283">
    <property type="term" value="P:spermatogenesis"/>
    <property type="evidence" value="ECO:0007669"/>
    <property type="project" value="UniProtKB-ARBA"/>
</dbReference>
<dbReference type="Pfam" id="PF01388">
    <property type="entry name" value="ARID"/>
    <property type="match status" value="1"/>
</dbReference>
<dbReference type="PANTHER" id="PTHR13964:SF24">
    <property type="entry name" value="AT-RICH INTERACTIVE DOMAIN-CONTAINING PROTEIN 4B"/>
    <property type="match status" value="1"/>
</dbReference>
<feature type="region of interest" description="Disordered" evidence="15">
    <location>
        <begin position="1170"/>
        <end position="1200"/>
    </location>
</feature>
<dbReference type="InterPro" id="IPR016197">
    <property type="entry name" value="Chromo-like_dom_sf"/>
</dbReference>
<feature type="compositionally biased region" description="Basic residues" evidence="15">
    <location>
        <begin position="546"/>
        <end position="555"/>
    </location>
</feature>
<comment type="subunit">
    <text evidence="11">Component of a Sin3A corepressor complex consisting of SIN3A, SAP130, SUDS3/SAP45, SAP180, HDAC1 and HDAC2. Interacts with ARID4A. Interacts with AR.</text>
</comment>
<dbReference type="AlphaFoldDB" id="A0A8C5L7C8"/>
<dbReference type="SUPFAM" id="SSF46774">
    <property type="entry name" value="ARID-like"/>
    <property type="match status" value="1"/>
</dbReference>
<feature type="region of interest" description="Disordered" evidence="15">
    <location>
        <begin position="264"/>
        <end position="307"/>
    </location>
</feature>
<keyword evidence="8" id="KW-0804">Transcription</keyword>
<dbReference type="Gene3D" id="2.30.30.140">
    <property type="match status" value="2"/>
</dbReference>
<keyword evidence="6" id="KW-0175">Coiled coil</keyword>
<keyword evidence="5" id="KW-0805">Transcription regulation</keyword>
<sequence length="1224" mass="136493">MKALDEPPYLTVGTDVSAKYRGAFCEAKIKTAKRLVKVKVTFRHDSSTVEVQDDHIKGPLKVGAVVEVKNLDGTYQEAVINKLTDASWYTVVFDDGDEKTLRRSSLCLKGERHFAESETLDQLPLTNPEHFGTPVIGKKTNRGRRSNHVPEEESSSSSSDEDEDDRKQTDELLGKVVCVDCISLDKKKSLWFPALVVCPDCSDEIAVKKDNILVRSFKDGKFTSVPRKDVHEITSDSAPKPDALLKQAFDQALEFHTSRTVPANWKTELKEDSSSSEAEEEEEEEDDEKEKEDNSSEEEEEIEPFPEERENFLQQLYKFMEDRGTPINKRPVLGYRNLNLFKLFRLVHKLGGFDNIESGAVWKQVYQDLGIPVLNSAAGYNVKCAYKKYLYGFEEYCRSAHIEFQMALPEKVLNKPCKDCENVKEIKVKEESETEIKESSTDEDKDGVLNEQKPEDGMEGKETVKPSLGGKKSILESTPALFDREQEACTTKLEEKENLEDKDDHTARVEDCLGIKVEAEEEKAKSGYDEWIKADKIVRPADKNVPKIKHRKKIKNKLDKEKDEKYSPKNCKLRRLSKPPFPTNPSPEMVSKLDLADAKNSDMAHVKSIEITSILNGLQASESSAEESEQEEERGAQDAHSCGREESKVDHLTHTRNELTSKEELHSPCLLEENKVLVDLAIPKPVSKSPERLRKDTEGISEDSDFEEDDEITKKRKDVKKDTTDKSLKPQIKRGKRRHCNMEECSQTGSPGKKEERSKSKEPLCGDNSSNSSSDEDEEEPSKAKTTPTKKYNGLEEKRKSLRTTSFYSGFSEVAEKRIKLLNNSDERLQNSRAKDRKDVWSSIQGQWPKKTLKELFSDSDTEAAASPPHPAPEEGPAEESLQPVVEEENSSPGVELETPLPTGIDSKPTEEKTVEVSDRKADFPSSGSNSVLNTPPTTPESPSSVTVTEASQQQSVTVSEPVAPNQEEIRSIKSETDSTVEVDSVVGELQDLPSEGNSSPAGFDASVSSSSSNQPEPEHVEKACTGQKRMKDAQGGGSSSKKQKRSHKATVVNNKKKVKGTNSSDSEDLSAGESVTKTQPVKSVSTAMKPHSTKSPARTQSPAKCGKNGDKDLDLKEPNSRLPKVYKWSFQMSDLENMTSAERITILQEKLQEIRKHYLSLKSEVASIDRRRKRLKKKERESAATSSSSSSPSSSSITAAVMLTLAEPSMSSASQNGMSVECR</sequence>
<dbReference type="InterPro" id="IPR036431">
    <property type="entry name" value="ARID_dom_sf"/>
</dbReference>
<evidence type="ECO:0000256" key="11">
    <source>
        <dbReference type="ARBA" id="ARBA00063472"/>
    </source>
</evidence>
<dbReference type="FunFam" id="2.30.30.140:FF:000009">
    <property type="entry name" value="AT-rich interactive domain-containing protein 4B"/>
    <property type="match status" value="1"/>
</dbReference>
<evidence type="ECO:0000256" key="3">
    <source>
        <dbReference type="ARBA" id="ARBA00022843"/>
    </source>
</evidence>
<keyword evidence="3" id="KW-0832">Ubl conjugation</keyword>
<feature type="compositionally biased region" description="Basic and acidic residues" evidence="15">
    <location>
        <begin position="633"/>
        <end position="666"/>
    </location>
</feature>
<feature type="region of interest" description="Disordered" evidence="15">
    <location>
        <begin position="618"/>
        <end position="666"/>
    </location>
</feature>
<dbReference type="CDD" id="cd20462">
    <property type="entry name" value="Tudor_ARID4B_rpt2"/>
    <property type="match status" value="1"/>
</dbReference>
<reference evidence="17" key="1">
    <citation type="submission" date="2025-08" db="UniProtKB">
        <authorList>
            <consortium name="Ensembl"/>
        </authorList>
    </citation>
    <scope>IDENTIFICATION</scope>
</reference>
<dbReference type="CDD" id="cd20460">
    <property type="entry name" value="Tudor_ARID4B_rpt1"/>
    <property type="match status" value="1"/>
</dbReference>
<evidence type="ECO:0000256" key="14">
    <source>
        <dbReference type="ARBA" id="ARBA00083404"/>
    </source>
</evidence>
<evidence type="ECO:0000256" key="9">
    <source>
        <dbReference type="ARBA" id="ARBA00023242"/>
    </source>
</evidence>
<evidence type="ECO:0000256" key="6">
    <source>
        <dbReference type="ARBA" id="ARBA00023054"/>
    </source>
</evidence>
<dbReference type="SMART" id="SM00333">
    <property type="entry name" value="TUDOR"/>
    <property type="match status" value="1"/>
</dbReference>
<feature type="compositionally biased region" description="Low complexity" evidence="15">
    <location>
        <begin position="1184"/>
        <end position="1200"/>
    </location>
</feature>
<keyword evidence="4" id="KW-0156">Chromatin regulator</keyword>
<feature type="compositionally biased region" description="Basic and acidic residues" evidence="15">
    <location>
        <begin position="1108"/>
        <end position="1120"/>
    </location>
</feature>
<dbReference type="Gene3D" id="1.10.150.60">
    <property type="entry name" value="ARID DNA-binding domain"/>
    <property type="match status" value="1"/>
</dbReference>
<proteinExistence type="predicted"/>
<dbReference type="InterPro" id="IPR012603">
    <property type="entry name" value="ARID4A/B_PWWP"/>
</dbReference>
<evidence type="ECO:0000256" key="1">
    <source>
        <dbReference type="ARBA" id="ARBA00022499"/>
    </source>
</evidence>
<feature type="region of interest" description="Disordered" evidence="15">
    <location>
        <begin position="821"/>
        <end position="1123"/>
    </location>
</feature>
<feature type="compositionally biased region" description="Low complexity" evidence="15">
    <location>
        <begin position="941"/>
        <end position="950"/>
    </location>
</feature>